<dbReference type="OrthoDB" id="5297990at2"/>
<dbReference type="EMBL" id="RZGR01000014">
    <property type="protein sequence ID" value="RUQ88232.1"/>
    <property type="molecule type" value="Genomic_DNA"/>
</dbReference>
<evidence type="ECO:0000259" key="1">
    <source>
        <dbReference type="PROSITE" id="PS50801"/>
    </source>
</evidence>
<dbReference type="AlphaFoldDB" id="A0A3S0WRR1"/>
<dbReference type="SUPFAM" id="SSF52091">
    <property type="entry name" value="SpoIIaa-like"/>
    <property type="match status" value="1"/>
</dbReference>
<dbReference type="Gene3D" id="3.30.750.24">
    <property type="entry name" value="STAS domain"/>
    <property type="match status" value="1"/>
</dbReference>
<dbReference type="RefSeq" id="WP_126954376.1">
    <property type="nucleotide sequence ID" value="NZ_RZGR01000014.1"/>
</dbReference>
<dbReference type="InterPro" id="IPR058548">
    <property type="entry name" value="MlaB-like_STAS"/>
</dbReference>
<dbReference type="Proteomes" id="UP000288012">
    <property type="component" value="Unassembled WGS sequence"/>
</dbReference>
<comment type="caution">
    <text evidence="2">The sequence shown here is derived from an EMBL/GenBank/DDBJ whole genome shotgun (WGS) entry which is preliminary data.</text>
</comment>
<organism evidence="2 3">
    <name type="scientific">Legionella septentrionalis</name>
    <dbReference type="NCBI Taxonomy" id="2498109"/>
    <lineage>
        <taxon>Bacteria</taxon>
        <taxon>Pseudomonadati</taxon>
        <taxon>Pseudomonadota</taxon>
        <taxon>Gammaproteobacteria</taxon>
        <taxon>Legionellales</taxon>
        <taxon>Legionellaceae</taxon>
        <taxon>Legionella</taxon>
    </lineage>
</organism>
<dbReference type="InterPro" id="IPR036513">
    <property type="entry name" value="STAS_dom_sf"/>
</dbReference>
<dbReference type="Pfam" id="PF13466">
    <property type="entry name" value="STAS_2"/>
    <property type="match status" value="1"/>
</dbReference>
<dbReference type="InterPro" id="IPR052746">
    <property type="entry name" value="MlaB_ABC_Transporter"/>
</dbReference>
<accession>A0A3S0WRR1</accession>
<dbReference type="InterPro" id="IPR002645">
    <property type="entry name" value="STAS_dom"/>
</dbReference>
<keyword evidence="3" id="KW-1185">Reference proteome</keyword>
<feature type="domain" description="STAS" evidence="1">
    <location>
        <begin position="6"/>
        <end position="91"/>
    </location>
</feature>
<gene>
    <name evidence="2" type="ORF">EKM59_06035</name>
</gene>
<dbReference type="CDD" id="cd07043">
    <property type="entry name" value="STAS_anti-anti-sigma_factors"/>
    <property type="match status" value="1"/>
</dbReference>
<dbReference type="PANTHER" id="PTHR35849">
    <property type="entry name" value="BLR2341 PROTEIN"/>
    <property type="match status" value="1"/>
</dbReference>
<dbReference type="PROSITE" id="PS50801">
    <property type="entry name" value="STAS"/>
    <property type="match status" value="1"/>
</dbReference>
<dbReference type="PANTHER" id="PTHR35849:SF2">
    <property type="entry name" value="BLR2341 PROTEIN"/>
    <property type="match status" value="1"/>
</dbReference>
<evidence type="ECO:0000313" key="3">
    <source>
        <dbReference type="Proteomes" id="UP000288012"/>
    </source>
</evidence>
<name>A0A3S0WRR1_9GAMM</name>
<evidence type="ECO:0000313" key="2">
    <source>
        <dbReference type="EMBL" id="RUQ88232.1"/>
    </source>
</evidence>
<proteinExistence type="predicted"/>
<reference evidence="2 3" key="1">
    <citation type="submission" date="2018-12" db="EMBL/GenBank/DDBJ databases">
        <title>Legionella sp,whole genome shotgun sequence.</title>
        <authorList>
            <person name="Wu H."/>
        </authorList>
    </citation>
    <scope>NUCLEOTIDE SEQUENCE [LARGE SCALE GENOMIC DNA]</scope>
    <source>
        <strain evidence="3">km714</strain>
    </source>
</reference>
<protein>
    <submittedName>
        <fullName evidence="2">STAS domain-containing protein</fullName>
    </submittedName>
</protein>
<sequence length="91" mass="10248">MVQKSLKLSNELTFNTVSLDYKRLVKALHDDKTMDLCLDLHHVTHCDSAGLALLIEATRLARQCNKKLKIEHVPKEIYALAEFCGVEAILA</sequence>